<reference evidence="2 3" key="1">
    <citation type="submission" date="2014-09" db="EMBL/GenBank/DDBJ databases">
        <authorList>
            <person name="King A.R."/>
            <person name="Cook R.C."/>
            <person name="Khenner E.M."/>
            <person name="Owens N.L."/>
            <person name="Sharma A."/>
            <person name="Stairs E.N."/>
            <person name="King R.A."/>
            <person name="Rinehart C.A."/>
            <person name="Serrano M.G."/>
            <person name="Buck G."/>
            <person name="Lee V."/>
            <person name="Wang Y."/>
            <person name="Carvalho R."/>
            <person name="Voegtly L."/>
            <person name="Shi R."/>
            <person name="Duckworth R."/>
            <person name="Johnson A."/>
            <person name="Loviza R."/>
            <person name="Walstead R."/>
            <person name="Shah Z."/>
            <person name="Kiflezghi M."/>
            <person name="Wade K."/>
            <person name="Anders K.R."/>
            <person name="Braun M.A."/>
            <person name="Delesalle V.A."/>
            <person name="Hughes L.E."/>
            <person name="Ware V.C."/>
            <person name="Bradley K.W."/>
            <person name="Barker L.P."/>
            <person name="Asai D.J."/>
            <person name="Bowman C.A."/>
            <person name="Russell D.A."/>
            <person name="Pope W.H."/>
            <person name="Jacobs-Sera D."/>
            <person name="Hendrix R.W."/>
            <person name="Hatfull G.F."/>
        </authorList>
    </citation>
    <scope>NUCLEOTIDE SEQUENCE [LARGE SCALE GENOMIC DNA]</scope>
</reference>
<dbReference type="InterPro" id="IPR002109">
    <property type="entry name" value="Glutaredoxin"/>
</dbReference>
<dbReference type="KEGG" id="vg:26632070"/>
<sequence length="90" mass="9973">MRTLFAPITVYTQPLCKPCDRVKEKLTAAGLEFDAVDLSSNAEAYTYVRDVLKARSTPVIVTDVLDPIVGYQPDKLTELIEYFSASETGL</sequence>
<organism evidence="2 3">
    <name type="scientific">Mycobacterium phage Larenn</name>
    <dbReference type="NCBI Taxonomy" id="1560285"/>
    <lineage>
        <taxon>Viruses</taxon>
        <taxon>Duplodnaviria</taxon>
        <taxon>Heunggongvirae</taxon>
        <taxon>Uroviricota</taxon>
        <taxon>Caudoviricetes</taxon>
        <taxon>Turbidovirus</taxon>
        <taxon>Turbidovirus larenn</taxon>
    </lineage>
</organism>
<dbReference type="Proteomes" id="UP000030210">
    <property type="component" value="Segment"/>
</dbReference>
<accession>A0A0A0RRH0</accession>
<name>A0A0A0RRH0_9CAUD</name>
<dbReference type="PANTHER" id="PTHR34386">
    <property type="entry name" value="GLUTAREDOXIN"/>
    <property type="match status" value="1"/>
</dbReference>
<dbReference type="GeneID" id="26632070"/>
<feature type="domain" description="Glutaredoxin" evidence="1">
    <location>
        <begin position="8"/>
        <end position="63"/>
    </location>
</feature>
<dbReference type="PANTHER" id="PTHR34386:SF1">
    <property type="entry name" value="GLUTAREDOXIN-LIKE PROTEIN NRDH"/>
    <property type="match status" value="1"/>
</dbReference>
<evidence type="ECO:0000259" key="1">
    <source>
        <dbReference type="Pfam" id="PF00462"/>
    </source>
</evidence>
<evidence type="ECO:0000313" key="3">
    <source>
        <dbReference type="Proteomes" id="UP000030210"/>
    </source>
</evidence>
<keyword evidence="3" id="KW-1185">Reference proteome</keyword>
<dbReference type="InterPro" id="IPR051548">
    <property type="entry name" value="Grx-like_ET"/>
</dbReference>
<dbReference type="Gene3D" id="3.40.30.10">
    <property type="entry name" value="Glutaredoxin"/>
    <property type="match status" value="1"/>
</dbReference>
<dbReference type="CDD" id="cd02976">
    <property type="entry name" value="NrdH"/>
    <property type="match status" value="1"/>
</dbReference>
<dbReference type="OrthoDB" id="18944at10239"/>
<protein>
    <submittedName>
        <fullName evidence="2">NrdH-like protein</fullName>
    </submittedName>
</protein>
<evidence type="ECO:0000313" key="2">
    <source>
        <dbReference type="EMBL" id="AIW02952.1"/>
    </source>
</evidence>
<dbReference type="RefSeq" id="YP_009205431.1">
    <property type="nucleotide sequence ID" value="NC_028877.1"/>
</dbReference>
<dbReference type="EMBL" id="KM677210">
    <property type="protein sequence ID" value="AIW02952.1"/>
    <property type="molecule type" value="Genomic_DNA"/>
</dbReference>
<gene>
    <name evidence="2" type="ORF">PBI_LARENN_57</name>
</gene>
<proteinExistence type="predicted"/>
<dbReference type="InterPro" id="IPR036249">
    <property type="entry name" value="Thioredoxin-like_sf"/>
</dbReference>
<dbReference type="GO" id="GO:0009055">
    <property type="term" value="F:electron transfer activity"/>
    <property type="evidence" value="ECO:0007669"/>
    <property type="project" value="TreeGrafter"/>
</dbReference>
<dbReference type="PROSITE" id="PS51354">
    <property type="entry name" value="GLUTAREDOXIN_2"/>
    <property type="match status" value="1"/>
</dbReference>
<dbReference type="Pfam" id="PF00462">
    <property type="entry name" value="Glutaredoxin"/>
    <property type="match status" value="1"/>
</dbReference>
<dbReference type="SUPFAM" id="SSF52833">
    <property type="entry name" value="Thioredoxin-like"/>
    <property type="match status" value="1"/>
</dbReference>